<keyword evidence="1" id="KW-1133">Transmembrane helix</keyword>
<dbReference type="EMBL" id="FPBK01000005">
    <property type="protein sequence ID" value="SFU50666.1"/>
    <property type="molecule type" value="Genomic_DNA"/>
</dbReference>
<keyword evidence="3" id="KW-1185">Reference proteome</keyword>
<feature type="transmembrane region" description="Helical" evidence="1">
    <location>
        <begin position="113"/>
        <end position="144"/>
    </location>
</feature>
<dbReference type="Proteomes" id="UP000199138">
    <property type="component" value="Unassembled WGS sequence"/>
</dbReference>
<gene>
    <name evidence="2" type="ORF">SAMN05216480_105173</name>
</gene>
<dbReference type="OrthoDB" id="9814570at2"/>
<keyword evidence="1" id="KW-0812">Transmembrane</keyword>
<keyword evidence="1" id="KW-0472">Membrane</keyword>
<protein>
    <submittedName>
        <fullName evidence="2">ABC-2 type transport system permease protein</fullName>
    </submittedName>
</protein>
<evidence type="ECO:0000313" key="2">
    <source>
        <dbReference type="EMBL" id="SFU50666.1"/>
    </source>
</evidence>
<feature type="transmembrane region" description="Helical" evidence="1">
    <location>
        <begin position="164"/>
        <end position="193"/>
    </location>
</feature>
<dbReference type="AlphaFoldDB" id="A0A1I7GQY2"/>
<evidence type="ECO:0000256" key="1">
    <source>
        <dbReference type="SAM" id="Phobius"/>
    </source>
</evidence>
<reference evidence="2 3" key="1">
    <citation type="submission" date="2016-10" db="EMBL/GenBank/DDBJ databases">
        <authorList>
            <person name="de Groot N.N."/>
        </authorList>
    </citation>
    <scope>NUCLEOTIDE SEQUENCE [LARGE SCALE GENOMIC DNA]</scope>
    <source>
        <strain evidence="2 3">CGMCC 1.12333</strain>
    </source>
</reference>
<name>A0A1I7GQY2_9FLAO</name>
<dbReference type="PANTHER" id="PTHR37305:SF1">
    <property type="entry name" value="MEMBRANE PROTEIN"/>
    <property type="match status" value="1"/>
</dbReference>
<evidence type="ECO:0000313" key="3">
    <source>
        <dbReference type="Proteomes" id="UP000199138"/>
    </source>
</evidence>
<feature type="transmembrane region" description="Helical" evidence="1">
    <location>
        <begin position="205"/>
        <end position="228"/>
    </location>
</feature>
<accession>A0A1I7GQY2</accession>
<dbReference type="RefSeq" id="WP_093024834.1">
    <property type="nucleotide sequence ID" value="NZ_FPBK01000005.1"/>
</dbReference>
<feature type="transmembrane region" description="Helical" evidence="1">
    <location>
        <begin position="66"/>
        <end position="92"/>
    </location>
</feature>
<organism evidence="2 3">
    <name type="scientific">Pustulibacterium marinum</name>
    <dbReference type="NCBI Taxonomy" id="1224947"/>
    <lineage>
        <taxon>Bacteria</taxon>
        <taxon>Pseudomonadati</taxon>
        <taxon>Bacteroidota</taxon>
        <taxon>Flavobacteriia</taxon>
        <taxon>Flavobacteriales</taxon>
        <taxon>Flavobacteriaceae</taxon>
        <taxon>Pustulibacterium</taxon>
    </lineage>
</organism>
<dbReference type="PANTHER" id="PTHR37305">
    <property type="entry name" value="INTEGRAL MEMBRANE PROTEIN-RELATED"/>
    <property type="match status" value="1"/>
</dbReference>
<dbReference type="Pfam" id="PF12730">
    <property type="entry name" value="ABC2_membrane_4"/>
    <property type="match status" value="1"/>
</dbReference>
<feature type="transmembrane region" description="Helical" evidence="1">
    <location>
        <begin position="20"/>
        <end position="38"/>
    </location>
</feature>
<sequence length="276" mass="31361">MKFILKTELYKLIKQSKTWYALGAVLVIEFIILGAAYYQGTAILELLLENLTESFYFEGNLLNGNLLLYVVLNSLWFNIPLILMIITSGIITEEYKSGTLQSLLLQSVQKRKLLIAKYMASLIFTVTVIVILGFTSFTLAYGIFGKGDLIVYLGTLNFFEEADAFRRISCAFLSGMLSMIFYTTTSITLGILLKDPAKTWIASAFFLIFCSLLLKLDIGLSNFDYLFFPKLTNSWQLFFEFNLDWKLILLQNIGLIIYSILFAIIGITIFNKQDIG</sequence>
<feature type="transmembrane region" description="Helical" evidence="1">
    <location>
        <begin position="248"/>
        <end position="270"/>
    </location>
</feature>
<proteinExistence type="predicted"/>
<dbReference type="STRING" id="1224947.SAMN05216480_105173"/>